<dbReference type="RefSeq" id="XP_020076393.1">
    <property type="nucleotide sequence ID" value="XM_020219208.1"/>
</dbReference>
<proteinExistence type="predicted"/>
<name>A0A1E4RJB6_9ASCO</name>
<evidence type="ECO:0000313" key="2">
    <source>
        <dbReference type="Proteomes" id="UP000095085"/>
    </source>
</evidence>
<keyword evidence="2" id="KW-1185">Reference proteome</keyword>
<gene>
    <name evidence="1" type="ORF">HYPBUDRAFT_11904</name>
</gene>
<dbReference type="AlphaFoldDB" id="A0A1E4RJB6"/>
<dbReference type="GeneID" id="30993758"/>
<organism evidence="1 2">
    <name type="scientific">Hyphopichia burtonii NRRL Y-1933</name>
    <dbReference type="NCBI Taxonomy" id="984485"/>
    <lineage>
        <taxon>Eukaryota</taxon>
        <taxon>Fungi</taxon>
        <taxon>Dikarya</taxon>
        <taxon>Ascomycota</taxon>
        <taxon>Saccharomycotina</taxon>
        <taxon>Pichiomycetes</taxon>
        <taxon>Debaryomycetaceae</taxon>
        <taxon>Hyphopichia</taxon>
    </lineage>
</organism>
<sequence length="191" mass="21348">MTSITSNHTNNNNHNNNRKKFSLAVESAGTNSYPDSDRESPRSVSNQPLTAFLVDLSHSHIDKSTPCLQKEPISTSSTTCSVNLLNSNSLRPNSVPPLRKAKSLSDSIPLASIRTLNGNEVSKYSICDLNSLHQKIHCRRSSLPEPNTSTCRYFTEGQIELNTNTFRNHHRKPSVSLRFQNPKYIDDSLHS</sequence>
<accession>A0A1E4RJB6</accession>
<reference evidence="2" key="1">
    <citation type="submission" date="2016-05" db="EMBL/GenBank/DDBJ databases">
        <title>Comparative genomics of biotechnologically important yeasts.</title>
        <authorList>
            <consortium name="DOE Joint Genome Institute"/>
            <person name="Riley R."/>
            <person name="Haridas S."/>
            <person name="Wolfe K.H."/>
            <person name="Lopes M.R."/>
            <person name="Hittinger C.T."/>
            <person name="Goker M."/>
            <person name="Salamov A."/>
            <person name="Wisecaver J."/>
            <person name="Long T.M."/>
            <person name="Aerts A.L."/>
            <person name="Barry K."/>
            <person name="Choi C."/>
            <person name="Clum A."/>
            <person name="Coughlan A.Y."/>
            <person name="Deshpande S."/>
            <person name="Douglass A.P."/>
            <person name="Hanson S.J."/>
            <person name="Klenk H.-P."/>
            <person name="Labutti K."/>
            <person name="Lapidus A."/>
            <person name="Lindquist E."/>
            <person name="Lipzen A."/>
            <person name="Meier-Kolthoff J.P."/>
            <person name="Ohm R.A."/>
            <person name="Otillar R.P."/>
            <person name="Pangilinan J."/>
            <person name="Peng Y."/>
            <person name="Rokas A."/>
            <person name="Rosa C.A."/>
            <person name="Scheuner C."/>
            <person name="Sibirny A.A."/>
            <person name="Slot J.C."/>
            <person name="Stielow J.B."/>
            <person name="Sun H."/>
            <person name="Kurtzman C.P."/>
            <person name="Blackwell M."/>
            <person name="Grigoriev I.V."/>
            <person name="Jeffries T.W."/>
        </authorList>
    </citation>
    <scope>NUCLEOTIDE SEQUENCE [LARGE SCALE GENOMIC DNA]</scope>
    <source>
        <strain evidence="2">NRRL Y-1933</strain>
    </source>
</reference>
<evidence type="ECO:0000313" key="1">
    <source>
        <dbReference type="EMBL" id="ODV67326.1"/>
    </source>
</evidence>
<dbReference type="EMBL" id="KV454541">
    <property type="protein sequence ID" value="ODV67326.1"/>
    <property type="molecule type" value="Genomic_DNA"/>
</dbReference>
<dbReference type="Proteomes" id="UP000095085">
    <property type="component" value="Unassembled WGS sequence"/>
</dbReference>
<protein>
    <submittedName>
        <fullName evidence="1">Uncharacterized protein</fullName>
    </submittedName>
</protein>